<evidence type="ECO:0000256" key="6">
    <source>
        <dbReference type="ARBA" id="ARBA00023163"/>
    </source>
</evidence>
<feature type="region of interest" description="Disordered" evidence="8">
    <location>
        <begin position="704"/>
        <end position="738"/>
    </location>
</feature>
<evidence type="ECO:0000256" key="5">
    <source>
        <dbReference type="ARBA" id="ARBA00022723"/>
    </source>
</evidence>
<keyword evidence="2 10" id="KW-0240">DNA-directed RNA polymerase</keyword>
<gene>
    <name evidence="10" type="ORF">QO006_002922</name>
</gene>
<proteinExistence type="predicted"/>
<dbReference type="Gene3D" id="1.10.132.30">
    <property type="match status" value="1"/>
</dbReference>
<dbReference type="InterPro" id="IPR007066">
    <property type="entry name" value="RNA_pol_Rpb1_3"/>
</dbReference>
<keyword evidence="4" id="KW-0548">Nucleotidyltransferase</keyword>
<evidence type="ECO:0000313" key="11">
    <source>
        <dbReference type="Proteomes" id="UP001232163"/>
    </source>
</evidence>
<dbReference type="Proteomes" id="UP001232163">
    <property type="component" value="Unassembled WGS sequence"/>
</dbReference>
<dbReference type="Gene3D" id="2.40.40.20">
    <property type="match status" value="1"/>
</dbReference>
<dbReference type="GO" id="GO:0000428">
    <property type="term" value="C:DNA-directed RNA polymerase complex"/>
    <property type="evidence" value="ECO:0007669"/>
    <property type="project" value="UniProtKB-KW"/>
</dbReference>
<dbReference type="Pfam" id="PF00623">
    <property type="entry name" value="RNA_pol_Rpb1_2"/>
    <property type="match status" value="1"/>
</dbReference>
<evidence type="ECO:0000256" key="1">
    <source>
        <dbReference type="ARBA" id="ARBA00012418"/>
    </source>
</evidence>
<keyword evidence="11" id="KW-1185">Reference proteome</keyword>
<accession>A0ABT9MFZ2</accession>
<dbReference type="EC" id="2.7.7.6" evidence="1"/>
<keyword evidence="3" id="KW-0808">Transferase</keyword>
<dbReference type="Pfam" id="PF04983">
    <property type="entry name" value="RNA_pol_Rpb1_3"/>
    <property type="match status" value="1"/>
</dbReference>
<evidence type="ECO:0000256" key="8">
    <source>
        <dbReference type="SAM" id="MobiDB-lite"/>
    </source>
</evidence>
<evidence type="ECO:0000256" key="3">
    <source>
        <dbReference type="ARBA" id="ARBA00022679"/>
    </source>
</evidence>
<comment type="caution">
    <text evidence="10">The sequence shown here is derived from an EMBL/GenBank/DDBJ whole genome shotgun (WGS) entry which is preliminary data.</text>
</comment>
<protein>
    <recommendedName>
        <fullName evidence="1">DNA-directed RNA polymerase</fullName>
        <ecNumber evidence="1">2.7.7.6</ecNumber>
    </recommendedName>
</protein>
<dbReference type="InterPro" id="IPR042102">
    <property type="entry name" value="RNA_pol_Rpb1_3_sf"/>
</dbReference>
<evidence type="ECO:0000313" key="10">
    <source>
        <dbReference type="EMBL" id="MDP9765471.1"/>
    </source>
</evidence>
<dbReference type="SMART" id="SM00663">
    <property type="entry name" value="RPOLA_N"/>
    <property type="match status" value="1"/>
</dbReference>
<evidence type="ECO:0000256" key="7">
    <source>
        <dbReference type="ARBA" id="ARBA00048552"/>
    </source>
</evidence>
<dbReference type="InterPro" id="IPR000722">
    <property type="entry name" value="RNA_pol_asu"/>
</dbReference>
<dbReference type="RefSeq" id="WP_307467546.1">
    <property type="nucleotide sequence ID" value="NZ_JAURUR010000011.1"/>
</dbReference>
<evidence type="ECO:0000256" key="2">
    <source>
        <dbReference type="ARBA" id="ARBA00022478"/>
    </source>
</evidence>
<dbReference type="PANTHER" id="PTHR19376:SF54">
    <property type="entry name" value="DNA-DIRECTED RNA POLYMERASE SUBUNIT BETA"/>
    <property type="match status" value="1"/>
</dbReference>
<dbReference type="InterPro" id="IPR038120">
    <property type="entry name" value="Rpb1_funnel_sf"/>
</dbReference>
<organism evidence="10 11">
    <name type="scientific">Deinococcus enclensis</name>
    <dbReference type="NCBI Taxonomy" id="1049582"/>
    <lineage>
        <taxon>Bacteria</taxon>
        <taxon>Thermotogati</taxon>
        <taxon>Deinococcota</taxon>
        <taxon>Deinococci</taxon>
        <taxon>Deinococcales</taxon>
        <taxon>Deinococcaceae</taxon>
        <taxon>Deinococcus</taxon>
    </lineage>
</organism>
<sequence>MITTRDRLHALRDTPAPPLLILTAHVQLQEAVTDVTTFLLGNLAGKRGRFRRTMLGKRVDFSARAVITPGPDLPLDEVGLPEPVARELFTPHLRRALRAEGVPGRVVHQILHDARPLDADTRDTLSRVMAVHVVLLNRAPTLHRQSLLAFRPVLVPGLTLRLHPMACEGLNADFDGDTMAVHLPLSAAAQDEARRLLTLRANLRSPATGQLAVAPSKDMLLGLYRLTQRREGVPGAPLALFRDADEAALAVELGHLDWVEACRVRLGGQVHETTPGRAKVWQAVAEVTEDPDLYALELLDKAATRALLTRTLTTHGAAVTVTLLDALKTLGFRHATSDGVTVGIEDVLPAPEREEVILAAQVQAQQLTRARDTGHATPDETDRALIAHWTAVKDDLGARTVAHLRAHPENPLGVMLASGARGNASQVTQLAGMRGLMARADGSTFPTPILASFRLGLTATEFFISSHGARKGSADTALRTAQAGYLTRRLVNLLQAVQVTEEDCGTPWGVTEDAEVPGRTVLTVLPDGRRIVRSPLTCQSSAGVCRACMGLALHDLTPHPLGANVGILAAQSLGEPGTQLTLRTFHTGGVAGNDMTAGLGTLVKLLERPGPHPPRVAQDLLAVYASQGVTLHPVHAELTARTLAGRGLTPGRSGGGWLAQAAAGRTTPILTRAALHAERDPLTDPLARVMTPGLHQLAATDRRVAGPPAWSHSAPGAARLPVPSAQSPRPLSPAPEPR</sequence>
<keyword evidence="6" id="KW-0804">Transcription</keyword>
<dbReference type="Gene3D" id="1.10.274.100">
    <property type="entry name" value="RNA polymerase Rpb1, domain 3"/>
    <property type="match status" value="1"/>
</dbReference>
<dbReference type="EMBL" id="JAURUR010000011">
    <property type="protein sequence ID" value="MDP9765471.1"/>
    <property type="molecule type" value="Genomic_DNA"/>
</dbReference>
<dbReference type="Pfam" id="PF05000">
    <property type="entry name" value="RNA_pol_Rpb1_4"/>
    <property type="match status" value="1"/>
</dbReference>
<dbReference type="InterPro" id="IPR007083">
    <property type="entry name" value="RNA_pol_Rpb1_4"/>
</dbReference>
<dbReference type="InterPro" id="IPR045867">
    <property type="entry name" value="DNA-dir_RpoC_beta_prime"/>
</dbReference>
<dbReference type="Pfam" id="PF04998">
    <property type="entry name" value="RNA_pol_Rpb1_5"/>
    <property type="match status" value="1"/>
</dbReference>
<name>A0ABT9MFZ2_9DEIO</name>
<dbReference type="InterPro" id="IPR006592">
    <property type="entry name" value="RNA_pol_N"/>
</dbReference>
<dbReference type="SUPFAM" id="SSF64484">
    <property type="entry name" value="beta and beta-prime subunits of DNA dependent RNA-polymerase"/>
    <property type="match status" value="1"/>
</dbReference>
<evidence type="ECO:0000259" key="9">
    <source>
        <dbReference type="SMART" id="SM00663"/>
    </source>
</evidence>
<keyword evidence="5" id="KW-0479">Metal-binding</keyword>
<dbReference type="InterPro" id="IPR007081">
    <property type="entry name" value="RNA_pol_Rpb1_5"/>
</dbReference>
<dbReference type="Gene3D" id="1.10.40.90">
    <property type="match status" value="1"/>
</dbReference>
<dbReference type="PANTHER" id="PTHR19376">
    <property type="entry name" value="DNA-DIRECTED RNA POLYMERASE"/>
    <property type="match status" value="1"/>
</dbReference>
<comment type="catalytic activity">
    <reaction evidence="7">
        <text>RNA(n) + a ribonucleoside 5'-triphosphate = RNA(n+1) + diphosphate</text>
        <dbReference type="Rhea" id="RHEA:21248"/>
        <dbReference type="Rhea" id="RHEA-COMP:14527"/>
        <dbReference type="Rhea" id="RHEA-COMP:17342"/>
        <dbReference type="ChEBI" id="CHEBI:33019"/>
        <dbReference type="ChEBI" id="CHEBI:61557"/>
        <dbReference type="ChEBI" id="CHEBI:140395"/>
        <dbReference type="EC" id="2.7.7.6"/>
    </reaction>
</comment>
<reference evidence="10 11" key="1">
    <citation type="submission" date="2023-07" db="EMBL/GenBank/DDBJ databases">
        <title>Genomic Encyclopedia of Type Strains, Phase IV (KMG-IV): sequencing the most valuable type-strain genomes for metagenomic binning, comparative biology and taxonomic classification.</title>
        <authorList>
            <person name="Goeker M."/>
        </authorList>
    </citation>
    <scope>NUCLEOTIDE SEQUENCE [LARGE SCALE GENOMIC DNA]</scope>
    <source>
        <strain evidence="10 11">NIO-1023</strain>
    </source>
</reference>
<evidence type="ECO:0000256" key="4">
    <source>
        <dbReference type="ARBA" id="ARBA00022695"/>
    </source>
</evidence>
<feature type="domain" description="RNA polymerase N-terminal" evidence="9">
    <location>
        <begin position="1"/>
        <end position="227"/>
    </location>
</feature>